<accession>A0A397JDF6</accession>
<protein>
    <recommendedName>
        <fullName evidence="1">TLDc domain-containing protein</fullName>
    </recommendedName>
</protein>
<dbReference type="Gene3D" id="1.25.40.420">
    <property type="match status" value="1"/>
</dbReference>
<sequence length="203" mass="23282">MKISRLCYNNVYHLSDISIFLSFEPGDFTSLQETALISILKRDDLNVEEIKIWDNVITWGIAQNPFTPVSPTDFSPPLGGEKFVGDTGEDIWEKVKPYEKILEKQLCDDMIQHNITISTPRLSSRVNEPFSIIINKEHVAELSSWIDRKSTTYSLENIPYEFQLILKGSRDGFHFKTFWDMCHGHASTIVVVKVAETDEVIIL</sequence>
<feature type="domain" description="TLDc" evidence="1">
    <location>
        <begin position="132"/>
        <end position="203"/>
    </location>
</feature>
<reference evidence="2 3" key="1">
    <citation type="submission" date="2018-08" db="EMBL/GenBank/DDBJ databases">
        <title>Genome and evolution of the arbuscular mycorrhizal fungus Diversispora epigaea (formerly Glomus versiforme) and its bacterial endosymbionts.</title>
        <authorList>
            <person name="Sun X."/>
            <person name="Fei Z."/>
            <person name="Harrison M."/>
        </authorList>
    </citation>
    <scope>NUCLEOTIDE SEQUENCE [LARGE SCALE GENOMIC DNA]</scope>
    <source>
        <strain evidence="2 3">IT104</strain>
    </source>
</reference>
<evidence type="ECO:0000259" key="1">
    <source>
        <dbReference type="PROSITE" id="PS51886"/>
    </source>
</evidence>
<dbReference type="Pfam" id="PF07534">
    <property type="entry name" value="TLD"/>
    <property type="match status" value="1"/>
</dbReference>
<comment type="caution">
    <text evidence="2">The sequence shown here is derived from an EMBL/GenBank/DDBJ whole genome shotgun (WGS) entry which is preliminary data.</text>
</comment>
<dbReference type="Proteomes" id="UP000266861">
    <property type="component" value="Unassembled WGS sequence"/>
</dbReference>
<keyword evidence="3" id="KW-1185">Reference proteome</keyword>
<proteinExistence type="predicted"/>
<dbReference type="EMBL" id="PQFF01000049">
    <property type="protein sequence ID" value="RHZ86359.1"/>
    <property type="molecule type" value="Genomic_DNA"/>
</dbReference>
<dbReference type="AlphaFoldDB" id="A0A397JDF6"/>
<dbReference type="InterPro" id="IPR006571">
    <property type="entry name" value="TLDc_dom"/>
</dbReference>
<name>A0A397JDF6_9GLOM</name>
<dbReference type="OrthoDB" id="2357520at2759"/>
<evidence type="ECO:0000313" key="2">
    <source>
        <dbReference type="EMBL" id="RHZ86359.1"/>
    </source>
</evidence>
<gene>
    <name evidence="2" type="ORF">Glove_52g9</name>
</gene>
<evidence type="ECO:0000313" key="3">
    <source>
        <dbReference type="Proteomes" id="UP000266861"/>
    </source>
</evidence>
<organism evidence="2 3">
    <name type="scientific">Diversispora epigaea</name>
    <dbReference type="NCBI Taxonomy" id="1348612"/>
    <lineage>
        <taxon>Eukaryota</taxon>
        <taxon>Fungi</taxon>
        <taxon>Fungi incertae sedis</taxon>
        <taxon>Mucoromycota</taxon>
        <taxon>Glomeromycotina</taxon>
        <taxon>Glomeromycetes</taxon>
        <taxon>Diversisporales</taxon>
        <taxon>Diversisporaceae</taxon>
        <taxon>Diversispora</taxon>
    </lineage>
</organism>
<dbReference type="PROSITE" id="PS51886">
    <property type="entry name" value="TLDC"/>
    <property type="match status" value="1"/>
</dbReference>